<evidence type="ECO:0000256" key="1">
    <source>
        <dbReference type="SAM" id="Phobius"/>
    </source>
</evidence>
<keyword evidence="3" id="KW-1185">Reference proteome</keyword>
<dbReference type="AlphaFoldDB" id="A0AAD5MS40"/>
<keyword evidence="1" id="KW-0812">Transmembrane</keyword>
<evidence type="ECO:0000313" key="3">
    <source>
        <dbReference type="Proteomes" id="UP001196413"/>
    </source>
</evidence>
<feature type="non-terminal residue" evidence="2">
    <location>
        <position position="1"/>
    </location>
</feature>
<name>A0AAD5MS40_PARTN</name>
<protein>
    <submittedName>
        <fullName evidence="2">Uncharacterized protein</fullName>
    </submittedName>
</protein>
<comment type="caution">
    <text evidence="2">The sequence shown here is derived from an EMBL/GenBank/DDBJ whole genome shotgun (WGS) entry which is preliminary data.</text>
</comment>
<sequence>LLLSISCSDTVTYCRSPEEGSYRYKLRRRVVSADTDSEDDIPRRKRKVGLGTSKRLLHFDENSQHLETYRIATWLGSIASSFVYYMLYMVHLLIVSVKNSYDGVNRVSLIVRVLQAHDASPPSRRVRRRASIVPSS</sequence>
<gene>
    <name evidence="2" type="ORF">KIN20_010587</name>
</gene>
<keyword evidence="1" id="KW-1133">Transmembrane helix</keyword>
<keyword evidence="1" id="KW-0472">Membrane</keyword>
<proteinExistence type="predicted"/>
<evidence type="ECO:0000313" key="2">
    <source>
        <dbReference type="EMBL" id="KAJ1353827.1"/>
    </source>
</evidence>
<organism evidence="2 3">
    <name type="scientific">Parelaphostrongylus tenuis</name>
    <name type="common">Meningeal worm</name>
    <dbReference type="NCBI Taxonomy" id="148309"/>
    <lineage>
        <taxon>Eukaryota</taxon>
        <taxon>Metazoa</taxon>
        <taxon>Ecdysozoa</taxon>
        <taxon>Nematoda</taxon>
        <taxon>Chromadorea</taxon>
        <taxon>Rhabditida</taxon>
        <taxon>Rhabditina</taxon>
        <taxon>Rhabditomorpha</taxon>
        <taxon>Strongyloidea</taxon>
        <taxon>Metastrongylidae</taxon>
        <taxon>Parelaphostrongylus</taxon>
    </lineage>
</organism>
<dbReference type="EMBL" id="JAHQIW010001860">
    <property type="protein sequence ID" value="KAJ1353827.1"/>
    <property type="molecule type" value="Genomic_DNA"/>
</dbReference>
<dbReference type="Proteomes" id="UP001196413">
    <property type="component" value="Unassembled WGS sequence"/>
</dbReference>
<feature type="transmembrane region" description="Helical" evidence="1">
    <location>
        <begin position="71"/>
        <end position="95"/>
    </location>
</feature>
<accession>A0AAD5MS40</accession>
<reference evidence="2" key="1">
    <citation type="submission" date="2021-06" db="EMBL/GenBank/DDBJ databases">
        <title>Parelaphostrongylus tenuis whole genome reference sequence.</title>
        <authorList>
            <person name="Garwood T.J."/>
            <person name="Larsen P.A."/>
            <person name="Fountain-Jones N.M."/>
            <person name="Garbe J.R."/>
            <person name="Macchietto M.G."/>
            <person name="Kania S.A."/>
            <person name="Gerhold R.W."/>
            <person name="Richards J.E."/>
            <person name="Wolf T.M."/>
        </authorList>
    </citation>
    <scope>NUCLEOTIDE SEQUENCE</scope>
    <source>
        <strain evidence="2">MNPRO001-30</strain>
        <tissue evidence="2">Meninges</tissue>
    </source>
</reference>